<dbReference type="AlphaFoldDB" id="A0A6J5FYS6"/>
<dbReference type="Proteomes" id="UP000494252">
    <property type="component" value="Unassembled WGS sequence"/>
</dbReference>
<sequence length="65" mass="7105">MPSRFLLIFVSATDLIMDDVAGLGPYFGQSVAVQMQAWLFLRPLARLLLMQLRLALAAALLIGVS</sequence>
<dbReference type="EMBL" id="CADIKI010000005">
    <property type="protein sequence ID" value="CAB3787364.1"/>
    <property type="molecule type" value="Genomic_DNA"/>
</dbReference>
<proteinExistence type="predicted"/>
<organism evidence="1 2">
    <name type="scientific">Paraburkholderia fynbosensis</name>
    <dbReference type="NCBI Taxonomy" id="1200993"/>
    <lineage>
        <taxon>Bacteria</taxon>
        <taxon>Pseudomonadati</taxon>
        <taxon>Pseudomonadota</taxon>
        <taxon>Betaproteobacteria</taxon>
        <taxon>Burkholderiales</taxon>
        <taxon>Burkholderiaceae</taxon>
        <taxon>Paraburkholderia</taxon>
    </lineage>
</organism>
<accession>A0A6J5FYS6</accession>
<evidence type="ECO:0000313" key="2">
    <source>
        <dbReference type="Proteomes" id="UP000494252"/>
    </source>
</evidence>
<keyword evidence="2" id="KW-1185">Reference proteome</keyword>
<gene>
    <name evidence="1" type="ORF">LMG27177_02204</name>
</gene>
<reference evidence="1 2" key="1">
    <citation type="submission" date="2020-04" db="EMBL/GenBank/DDBJ databases">
        <authorList>
            <person name="De Canck E."/>
        </authorList>
    </citation>
    <scope>NUCLEOTIDE SEQUENCE [LARGE SCALE GENOMIC DNA]</scope>
    <source>
        <strain evidence="1 2">LMG 27177</strain>
    </source>
</reference>
<name>A0A6J5FYS6_9BURK</name>
<evidence type="ECO:0000313" key="1">
    <source>
        <dbReference type="EMBL" id="CAB3787364.1"/>
    </source>
</evidence>
<protein>
    <submittedName>
        <fullName evidence="1">Uncharacterized protein</fullName>
    </submittedName>
</protein>